<feature type="compositionally biased region" description="Pro residues" evidence="1">
    <location>
        <begin position="84"/>
        <end position="99"/>
    </location>
</feature>
<feature type="compositionally biased region" description="Low complexity" evidence="1">
    <location>
        <begin position="110"/>
        <end position="128"/>
    </location>
</feature>
<proteinExistence type="predicted"/>
<feature type="compositionally biased region" description="Low complexity" evidence="1">
    <location>
        <begin position="184"/>
        <end position="203"/>
    </location>
</feature>
<reference evidence="2 3" key="1">
    <citation type="submission" date="2021-12" db="EMBL/GenBank/DDBJ databases">
        <title>High titer production of polyol ester of fatty acids by Rhodotorula paludigena BS15 towards product separation-free biomass refinery.</title>
        <authorList>
            <person name="Mano J."/>
            <person name="Ono H."/>
            <person name="Tanaka T."/>
            <person name="Naito K."/>
            <person name="Sushida H."/>
            <person name="Ike M."/>
            <person name="Tokuyasu K."/>
            <person name="Kitaoka M."/>
        </authorList>
    </citation>
    <scope>NUCLEOTIDE SEQUENCE [LARGE SCALE GENOMIC DNA]</scope>
    <source>
        <strain evidence="2 3">BS15</strain>
    </source>
</reference>
<accession>A0AAV5GQ11</accession>
<feature type="region of interest" description="Disordered" evidence="1">
    <location>
        <begin position="26"/>
        <end position="240"/>
    </location>
</feature>
<keyword evidence="3" id="KW-1185">Reference proteome</keyword>
<name>A0AAV5GQ11_9BASI</name>
<evidence type="ECO:0000313" key="3">
    <source>
        <dbReference type="Proteomes" id="UP001342314"/>
    </source>
</evidence>
<dbReference type="AlphaFoldDB" id="A0AAV5GQ11"/>
<evidence type="ECO:0008006" key="4">
    <source>
        <dbReference type="Google" id="ProtNLM"/>
    </source>
</evidence>
<comment type="caution">
    <text evidence="2">The sequence shown here is derived from an EMBL/GenBank/DDBJ whole genome shotgun (WGS) entry which is preliminary data.</text>
</comment>
<organism evidence="2 3">
    <name type="scientific">Rhodotorula paludigena</name>
    <dbReference type="NCBI Taxonomy" id="86838"/>
    <lineage>
        <taxon>Eukaryota</taxon>
        <taxon>Fungi</taxon>
        <taxon>Dikarya</taxon>
        <taxon>Basidiomycota</taxon>
        <taxon>Pucciniomycotina</taxon>
        <taxon>Microbotryomycetes</taxon>
        <taxon>Sporidiobolales</taxon>
        <taxon>Sporidiobolaceae</taxon>
        <taxon>Rhodotorula</taxon>
    </lineage>
</organism>
<protein>
    <recommendedName>
        <fullName evidence="4">Proteophosphoglycan 5</fullName>
    </recommendedName>
</protein>
<gene>
    <name evidence="2" type="ORF">Rhopal_004360-T1</name>
</gene>
<evidence type="ECO:0000313" key="2">
    <source>
        <dbReference type="EMBL" id="GJN91339.1"/>
    </source>
</evidence>
<feature type="compositionally biased region" description="Low complexity" evidence="1">
    <location>
        <begin position="73"/>
        <end position="83"/>
    </location>
</feature>
<evidence type="ECO:0000256" key="1">
    <source>
        <dbReference type="SAM" id="MobiDB-lite"/>
    </source>
</evidence>
<dbReference type="Proteomes" id="UP001342314">
    <property type="component" value="Unassembled WGS sequence"/>
</dbReference>
<sequence>MSAPLICTALLFRAIAWYQNRHAHAGPLDEDPRSPSAPAPQPPVAATPAPSPAPRRHTSKASNPAVSPAKELATFPFPAAADFPSPPSPRASLPVPSPQSTPTSARPLRRAPSITSRRSSISSSIASTGFHPAASSAVGPVLNVSHDDNDIPHASPTPSPPNRRAESASVGLGRPSGAPVSRVTTPSASTASISSSTSSLDTTVAPEVAKPKRKFSLGFGRRKASQQAAVEAEGRDPAPSRIPVVERLRSFGTKK</sequence>
<feature type="compositionally biased region" description="Basic residues" evidence="1">
    <location>
        <begin position="211"/>
        <end position="224"/>
    </location>
</feature>
<dbReference type="EMBL" id="BQKY01000008">
    <property type="protein sequence ID" value="GJN91339.1"/>
    <property type="molecule type" value="Genomic_DNA"/>
</dbReference>
<feature type="compositionally biased region" description="Pro residues" evidence="1">
    <location>
        <begin position="35"/>
        <end position="53"/>
    </location>
</feature>